<dbReference type="KEGG" id="nlo:107216919"/>
<dbReference type="Pfam" id="PF00293">
    <property type="entry name" value="NUDIX"/>
    <property type="match status" value="1"/>
</dbReference>
<dbReference type="GO" id="GO:0047631">
    <property type="term" value="F:ADP-ribose diphosphatase activity"/>
    <property type="evidence" value="ECO:0007669"/>
    <property type="project" value="InterPro"/>
</dbReference>
<dbReference type="Gene3D" id="3.90.79.10">
    <property type="entry name" value="Nucleoside Triphosphate Pyrophosphohydrolase"/>
    <property type="match status" value="1"/>
</dbReference>
<protein>
    <submittedName>
        <fullName evidence="5">ADP-ribose pyrophosphatase, mitochondrial</fullName>
    </submittedName>
</protein>
<evidence type="ECO:0000313" key="5">
    <source>
        <dbReference type="RefSeq" id="XP_015509744.2"/>
    </source>
</evidence>
<proteinExistence type="predicted"/>
<dbReference type="CDD" id="cd03670">
    <property type="entry name" value="NUDIX_ADPRase_Nudt9"/>
    <property type="match status" value="1"/>
</dbReference>
<feature type="signal peptide" evidence="2">
    <location>
        <begin position="1"/>
        <end position="26"/>
    </location>
</feature>
<evidence type="ECO:0000313" key="4">
    <source>
        <dbReference type="Proteomes" id="UP000829291"/>
    </source>
</evidence>
<accession>A0A6J0B3S3</accession>
<dbReference type="Pfam" id="PF25969">
    <property type="entry name" value="NUDT9_N"/>
    <property type="match status" value="1"/>
</dbReference>
<dbReference type="InParanoid" id="A0A6J0B3S3"/>
<evidence type="ECO:0000259" key="3">
    <source>
        <dbReference type="PROSITE" id="PS51462"/>
    </source>
</evidence>
<feature type="chain" id="PRO_5047079185" evidence="2">
    <location>
        <begin position="27"/>
        <end position="328"/>
    </location>
</feature>
<dbReference type="FunCoup" id="A0A6J0B3S3">
    <property type="interactions" value="1318"/>
</dbReference>
<feature type="coiled-coil region" evidence="1">
    <location>
        <begin position="219"/>
        <end position="249"/>
    </location>
</feature>
<dbReference type="InterPro" id="IPR000086">
    <property type="entry name" value="NUDIX_hydrolase_dom"/>
</dbReference>
<dbReference type="AlphaFoldDB" id="A0A6J0B3S3"/>
<dbReference type="SUPFAM" id="SSF55811">
    <property type="entry name" value="Nudix"/>
    <property type="match status" value="1"/>
</dbReference>
<dbReference type="PANTHER" id="PTHR13030">
    <property type="entry name" value="NUDIX HYDROLASE"/>
    <property type="match status" value="1"/>
</dbReference>
<dbReference type="Proteomes" id="UP000829291">
    <property type="component" value="Chromosome 3"/>
</dbReference>
<evidence type="ECO:0000256" key="2">
    <source>
        <dbReference type="SAM" id="SignalP"/>
    </source>
</evidence>
<evidence type="ECO:0000256" key="1">
    <source>
        <dbReference type="SAM" id="Coils"/>
    </source>
</evidence>
<reference evidence="5" key="1">
    <citation type="submission" date="2025-08" db="UniProtKB">
        <authorList>
            <consortium name="RefSeq"/>
        </authorList>
    </citation>
    <scope>IDENTIFICATION</scope>
    <source>
        <tissue evidence="5">Thorax and Abdomen</tissue>
    </source>
</reference>
<dbReference type="OrthoDB" id="9972248at2759"/>
<dbReference type="PROSITE" id="PS51462">
    <property type="entry name" value="NUDIX"/>
    <property type="match status" value="1"/>
</dbReference>
<keyword evidence="1" id="KW-0175">Coiled coil</keyword>
<gene>
    <name evidence="5" type="primary">LOC107216919</name>
</gene>
<dbReference type="GeneID" id="107216919"/>
<dbReference type="InterPro" id="IPR015797">
    <property type="entry name" value="NUDIX_hydrolase-like_dom_sf"/>
</dbReference>
<keyword evidence="4" id="KW-1185">Reference proteome</keyword>
<keyword evidence="2" id="KW-0732">Signal</keyword>
<dbReference type="PANTHER" id="PTHR13030:SF8">
    <property type="entry name" value="ADP-RIBOSE PYROPHOSPHATASE, MITOCHONDRIAL"/>
    <property type="match status" value="1"/>
</dbReference>
<dbReference type="InterPro" id="IPR039989">
    <property type="entry name" value="NUDT9"/>
</dbReference>
<sequence>MYTYNTRLFICFAHFVFSSASELSSAVESQLNKRIGSEAGDHMRDKIIKMIHQNCRQGVYPRSSVNRFEVPEDKVPWSKEFPDYNPASYSAPTIQGQPWADPDISDPQFTPKWNDVDGNVSRKSHTGEYAINDKGFPLNPVGRTGIIGRGLLGRWGPNHAADPIVTRWKRNGTGAVEISRVTENPILQFIAVQRKDSGDWALPGGMVDPGEVVTSTLRREFMEEAMNSLEKDEAQVEELKESLAEFFKKGDEVFKGYVDDPRNTDNAWIETVALNFHDENGSIVGKLELSAGDDAANVCWTDVNKELELYASHRDFIKRTAQMHNAHW</sequence>
<organism evidence="5">
    <name type="scientific">Neodiprion lecontei</name>
    <name type="common">Redheaded pine sawfly</name>
    <dbReference type="NCBI Taxonomy" id="441921"/>
    <lineage>
        <taxon>Eukaryota</taxon>
        <taxon>Metazoa</taxon>
        <taxon>Ecdysozoa</taxon>
        <taxon>Arthropoda</taxon>
        <taxon>Hexapoda</taxon>
        <taxon>Insecta</taxon>
        <taxon>Pterygota</taxon>
        <taxon>Neoptera</taxon>
        <taxon>Endopterygota</taxon>
        <taxon>Hymenoptera</taxon>
        <taxon>Tenthredinoidea</taxon>
        <taxon>Diprionidae</taxon>
        <taxon>Diprioninae</taxon>
        <taxon>Neodiprion</taxon>
    </lineage>
</organism>
<feature type="domain" description="Nudix hydrolase" evidence="3">
    <location>
        <begin position="168"/>
        <end position="323"/>
    </location>
</feature>
<dbReference type="RefSeq" id="XP_015509744.2">
    <property type="nucleotide sequence ID" value="XM_015654258.2"/>
</dbReference>
<name>A0A6J0B3S3_NEOLC</name>